<dbReference type="PANTHER" id="PTHR43598:SF1">
    <property type="entry name" value="FORMATE DEHYDROGENASE-O MAJOR SUBUNIT"/>
    <property type="match status" value="1"/>
</dbReference>
<gene>
    <name evidence="17" type="ORF">ODI_03759</name>
    <name evidence="18" type="ORF">ODI_R1009</name>
</gene>
<dbReference type="GO" id="GO:0015944">
    <property type="term" value="P:formate oxidation"/>
    <property type="evidence" value="ECO:0007669"/>
    <property type="project" value="UniProtKB-ARBA"/>
</dbReference>
<dbReference type="GO" id="GO:0042597">
    <property type="term" value="C:periplasmic space"/>
    <property type="evidence" value="ECO:0007669"/>
    <property type="project" value="UniProtKB-SubCell"/>
</dbReference>
<evidence type="ECO:0000313" key="18">
    <source>
        <dbReference type="EMBL" id="SOE47723.1"/>
    </source>
</evidence>
<dbReference type="AlphaFoldDB" id="A0A1C3JWT8"/>
<evidence type="ECO:0000256" key="4">
    <source>
        <dbReference type="ARBA" id="ARBA00010312"/>
    </source>
</evidence>
<evidence type="ECO:0000256" key="12">
    <source>
        <dbReference type="ARBA" id="ARBA00023004"/>
    </source>
</evidence>
<dbReference type="FunFam" id="3.40.228.10:FF:000006">
    <property type="entry name" value="Formate dehydrogenase, alpha subunit, selenocysteine-containing"/>
    <property type="match status" value="1"/>
</dbReference>
<keyword evidence="8 15" id="KW-0732">Signal</keyword>
<dbReference type="Pfam" id="PF00384">
    <property type="entry name" value="Molybdopterin"/>
    <property type="match status" value="1"/>
</dbReference>
<dbReference type="PROSITE" id="PS51669">
    <property type="entry name" value="4FE4S_MOW_BIS_MGD"/>
    <property type="match status" value="1"/>
</dbReference>
<feature type="domain" description="4Fe-4S Mo/W bis-MGD-type" evidence="16">
    <location>
        <begin position="44"/>
        <end position="107"/>
    </location>
</feature>
<dbReference type="InterPro" id="IPR006657">
    <property type="entry name" value="MoPterin_dinucl-bd_dom"/>
</dbReference>
<dbReference type="SUPFAM" id="SSF53706">
    <property type="entry name" value="Formate dehydrogenase/DMSO reductase, domains 1-3"/>
    <property type="match status" value="1"/>
</dbReference>
<accession>A0A1C3JWT8</accession>
<evidence type="ECO:0000256" key="11">
    <source>
        <dbReference type="ARBA" id="ARBA00023002"/>
    </source>
</evidence>
<dbReference type="GO" id="GO:0009055">
    <property type="term" value="F:electron transfer activity"/>
    <property type="evidence" value="ECO:0007669"/>
    <property type="project" value="InterPro"/>
</dbReference>
<dbReference type="PROSITE" id="PS51318">
    <property type="entry name" value="TAT"/>
    <property type="match status" value="1"/>
</dbReference>
<dbReference type="InterPro" id="IPR027467">
    <property type="entry name" value="MopterinOxRdtase_cofactor_BS"/>
</dbReference>
<protein>
    <submittedName>
        <fullName evidence="17">Formate dehydrogenase O alpha subunit @ selenocysteine-containing</fullName>
        <ecNumber evidence="18">1.17.1.9</ecNumber>
        <ecNumber evidence="17">1.2.1.2</ecNumber>
    </submittedName>
</protein>
<keyword evidence="19" id="KW-1185">Reference proteome</keyword>
<comment type="similarity">
    <text evidence="4">Belongs to the prokaryotic molybdopterin-containing oxidoreductase family.</text>
</comment>
<dbReference type="Gene3D" id="2.40.40.20">
    <property type="match status" value="1"/>
</dbReference>
<reference evidence="17 19" key="1">
    <citation type="submission" date="2016-06" db="EMBL/GenBank/DDBJ databases">
        <authorList>
            <person name="Kjaerup R.B."/>
            <person name="Dalgaard T.S."/>
            <person name="Juul-Madsen H.R."/>
        </authorList>
    </citation>
    <scope>NUCLEOTIDE SEQUENCE [LARGE SCALE GENOMIC DNA]</scope>
    <source>
        <strain evidence="17">Orrdi1</strain>
    </source>
</reference>
<feature type="chain" id="PRO_5015062344" evidence="15">
    <location>
        <begin position="34"/>
        <end position="1018"/>
    </location>
</feature>
<keyword evidence="6" id="KW-0500">Molybdenum</keyword>
<dbReference type="EC" id="1.2.1.2" evidence="17"/>
<dbReference type="FunFam" id="2.40.40.20:FF:000017">
    <property type="entry name" value="Formate dehydrogenase, alpha subunit"/>
    <property type="match status" value="1"/>
</dbReference>
<keyword evidence="13" id="KW-0411">Iron-sulfur</keyword>
<evidence type="ECO:0000256" key="10">
    <source>
        <dbReference type="ARBA" id="ARBA00022933"/>
    </source>
</evidence>
<dbReference type="Gene3D" id="3.40.228.10">
    <property type="entry name" value="Dimethylsulfoxide Reductase, domain 2"/>
    <property type="match status" value="2"/>
</dbReference>
<dbReference type="EMBL" id="FLRC01000002">
    <property type="protein sequence ID" value="SBT23731.1"/>
    <property type="molecule type" value="Genomic_DNA"/>
</dbReference>
<keyword evidence="11 17" id="KW-0560">Oxidoreductase</keyword>
<dbReference type="Gene3D" id="3.30.200.210">
    <property type="match status" value="1"/>
</dbReference>
<comment type="cofactor">
    <cofactor evidence="1">
        <name>Mo-bis(molybdopterin guanine dinucleotide)</name>
        <dbReference type="ChEBI" id="CHEBI:60539"/>
    </cofactor>
</comment>
<keyword evidence="14" id="KW-0520">NAD</keyword>
<dbReference type="PROSITE" id="PS00551">
    <property type="entry name" value="MOLYBDOPTERIN_PROK_1"/>
    <property type="match status" value="1"/>
</dbReference>
<dbReference type="InterPro" id="IPR006443">
    <property type="entry name" value="Formate-DH-alph_fdnG"/>
</dbReference>
<evidence type="ECO:0000256" key="3">
    <source>
        <dbReference type="ARBA" id="ARBA00004418"/>
    </source>
</evidence>
<evidence type="ECO:0000256" key="2">
    <source>
        <dbReference type="ARBA" id="ARBA00001966"/>
    </source>
</evidence>
<evidence type="ECO:0000256" key="6">
    <source>
        <dbReference type="ARBA" id="ARBA00022505"/>
    </source>
</evidence>
<dbReference type="RefSeq" id="WP_074046756.1">
    <property type="nucleotide sequence ID" value="NZ_LT907988.1"/>
</dbReference>
<dbReference type="GO" id="GO:0009326">
    <property type="term" value="C:formate dehydrogenase complex"/>
    <property type="evidence" value="ECO:0007669"/>
    <property type="project" value="UniProtKB-ARBA"/>
</dbReference>
<dbReference type="FunFam" id="3.30.200.210:FF:000003">
    <property type="entry name" value="Formate dehydrogenase-N subunit alpha"/>
    <property type="match status" value="1"/>
</dbReference>
<dbReference type="GO" id="GO:0036397">
    <property type="term" value="F:formate dehydrogenase (quinone) activity"/>
    <property type="evidence" value="ECO:0007669"/>
    <property type="project" value="UniProtKB-ARBA"/>
</dbReference>
<evidence type="ECO:0000256" key="9">
    <source>
        <dbReference type="ARBA" id="ARBA00022764"/>
    </source>
</evidence>
<dbReference type="InterPro" id="IPR006963">
    <property type="entry name" value="Mopterin_OxRdtase_4Fe-4S_dom"/>
</dbReference>
<dbReference type="SUPFAM" id="SSF50692">
    <property type="entry name" value="ADC-like"/>
    <property type="match status" value="1"/>
</dbReference>
<dbReference type="KEGG" id="odi:ODI_R1009"/>
<dbReference type="EC" id="1.17.1.9" evidence="18"/>
<proteinExistence type="inferred from homology"/>
<dbReference type="EMBL" id="LT907988">
    <property type="protein sequence ID" value="SOE47723.1"/>
    <property type="molecule type" value="Genomic_DNA"/>
</dbReference>
<sequence>MQVGRRRFFKLCSAGLAGASAITLGFAPSVAEATQPRRYKLLRAKETRNNCTYCSVGCGILMYSLGDGAKNAKSRIFHIEGDPDHPVSRGSLCPKGAGLLDYIHSEQRLHFPEYRAPGSDTWQRISWDDAISRIARLMKDDRDANFIEKNAAGVTVNRWLSTGMLTSSAASNETGALDQRFTRALGILGTDSQARVCHAPTVAALAPTFGRGAMTNNWVDIKNANVILIMGGNPAEAHPVGFKWVIEAKVKNGAKVIVVDPRFNRSAAVADLYSPIRAGSDVTFLMGVVNWLITHDKVHHDYVRAYTNASLIVREDYTFEDGIFSGFDESSGQYDRRSWTYELDENGHARRDMTLSHPRCVWNLLKQHVSRYTPDMVTRVCGTPQDDFLEICRLLGETCVSDKTATFLYALGWTHHTNGAQMIRGSGMIQLLLGNIGMAGGGVNALRGHSNIQGYTDLGLLSLRLPGYMNLPSDTQTTLKDYLAQTTPRALLPGQVNYYRHTPKFFVSLMKSLWGDKATAENDWGFDWLPKWDKSYDVLAYSEMMAEGKVNGYIAQGFNPIAAFPDRNKVAVALAKLKFLVIIDPLVTETSNFWQNHGEFNDVDPATIQTEVFRLPSSCFAEENGSIVNSGRWLQWHWAGAEPPMEAWHDGKILGHLFMKLRELYEKEGGANPAPILNMAWNYQNPMDPAPEEVAREANGHALADLTDDQGRIVARKGELLSDFSQLRDDGSTASFNWIFAGSWTEQGNQMARRDNTPDPRGLGCTPGWAWAWPQNRRILYNRASADPQGKPWDPKRKIIEWNGTRWTGIDNPDFAATVPPGSKANPFIMLPEGLGRLFSVDAMVDGPFPEHYEPLESPLAENPLHPRVTYAPTARLYASDRARLGKREDFPYVATTYSITELFRHWTKHSRLNAIIQPEQFIEVGEKLAARKGIVQGDLVKVSSQRGYIKARAVVTKRIRTLKIDGQDIDSIGIPCHWGYEGATRKGFLTNTLTPHVGDANTQTPEYKAFLVNIEKA</sequence>
<evidence type="ECO:0000256" key="8">
    <source>
        <dbReference type="ARBA" id="ARBA00022729"/>
    </source>
</evidence>
<evidence type="ECO:0000313" key="17">
    <source>
        <dbReference type="EMBL" id="SBT23731.1"/>
    </source>
</evidence>
<keyword evidence="7" id="KW-0479">Metal-binding</keyword>
<dbReference type="SMART" id="SM00926">
    <property type="entry name" value="Molybdop_Fe4S4"/>
    <property type="match status" value="1"/>
</dbReference>
<dbReference type="FunFam" id="3.40.50.740:FF:000007">
    <property type="entry name" value="Formate dehydrogenase, alpha subunit, selenocysteine-containing"/>
    <property type="match status" value="1"/>
</dbReference>
<evidence type="ECO:0000256" key="5">
    <source>
        <dbReference type="ARBA" id="ARBA00022485"/>
    </source>
</evidence>
<dbReference type="InterPro" id="IPR009010">
    <property type="entry name" value="Asp_de-COase-like_dom_sf"/>
</dbReference>
<dbReference type="GO" id="GO:0009061">
    <property type="term" value="P:anaerobic respiration"/>
    <property type="evidence" value="ECO:0007669"/>
    <property type="project" value="TreeGrafter"/>
</dbReference>
<evidence type="ECO:0000313" key="19">
    <source>
        <dbReference type="Proteomes" id="UP000078558"/>
    </source>
</evidence>
<evidence type="ECO:0000256" key="13">
    <source>
        <dbReference type="ARBA" id="ARBA00023014"/>
    </source>
</evidence>
<evidence type="ECO:0000256" key="15">
    <source>
        <dbReference type="SAM" id="SignalP"/>
    </source>
</evidence>
<dbReference type="InterPro" id="IPR006311">
    <property type="entry name" value="TAT_signal"/>
</dbReference>
<dbReference type="STRING" id="1851544.ODI_03759"/>
<dbReference type="Pfam" id="PF01568">
    <property type="entry name" value="Molydop_binding"/>
    <property type="match status" value="1"/>
</dbReference>
<organism evidence="17 19">
    <name type="scientific">Orrella dioscoreae</name>
    <dbReference type="NCBI Taxonomy" id="1851544"/>
    <lineage>
        <taxon>Bacteria</taxon>
        <taxon>Pseudomonadati</taxon>
        <taxon>Pseudomonadota</taxon>
        <taxon>Betaproteobacteria</taxon>
        <taxon>Burkholderiales</taxon>
        <taxon>Alcaligenaceae</taxon>
        <taxon>Orrella</taxon>
    </lineage>
</organism>
<name>A0A1C3JWT8_9BURK</name>
<dbReference type="GO" id="GO:0051539">
    <property type="term" value="F:4 iron, 4 sulfur cluster binding"/>
    <property type="evidence" value="ECO:0007669"/>
    <property type="project" value="UniProtKB-KW"/>
</dbReference>
<dbReference type="GO" id="GO:0008863">
    <property type="term" value="F:formate dehydrogenase (NAD+) activity"/>
    <property type="evidence" value="ECO:0007669"/>
    <property type="project" value="UniProtKB-EC"/>
</dbReference>
<keyword evidence="9" id="KW-0574">Periplasm</keyword>
<dbReference type="GO" id="GO:0030151">
    <property type="term" value="F:molybdenum ion binding"/>
    <property type="evidence" value="ECO:0007669"/>
    <property type="project" value="TreeGrafter"/>
</dbReference>
<dbReference type="GO" id="GO:0043546">
    <property type="term" value="F:molybdopterin cofactor binding"/>
    <property type="evidence" value="ECO:0007669"/>
    <property type="project" value="InterPro"/>
</dbReference>
<dbReference type="PANTHER" id="PTHR43598">
    <property type="entry name" value="TUNGSTEN-CONTAINING FORMYLMETHANOFURAN DEHYDROGENASE 2 SUBUNIT B"/>
    <property type="match status" value="1"/>
</dbReference>
<evidence type="ECO:0000256" key="7">
    <source>
        <dbReference type="ARBA" id="ARBA00022723"/>
    </source>
</evidence>
<dbReference type="GO" id="GO:0047111">
    <property type="term" value="F:formate dehydrogenase (cytochrome-c-553) activity"/>
    <property type="evidence" value="ECO:0007669"/>
    <property type="project" value="InterPro"/>
</dbReference>
<dbReference type="FunFam" id="3.40.228.10:FF:000009">
    <property type="entry name" value="Formate dehydrogenase, alpha subunit, selenocysteine-containing"/>
    <property type="match status" value="1"/>
</dbReference>
<feature type="signal peptide" evidence="15">
    <location>
        <begin position="1"/>
        <end position="33"/>
    </location>
</feature>
<dbReference type="CDD" id="cd02752">
    <property type="entry name" value="MopB_Formate-Dh-Na-like"/>
    <property type="match status" value="1"/>
</dbReference>
<comment type="subcellular location">
    <subcellularLocation>
        <location evidence="3">Periplasm</location>
    </subcellularLocation>
</comment>
<keyword evidence="5" id="KW-0004">4Fe-4S</keyword>
<dbReference type="InterPro" id="IPR006656">
    <property type="entry name" value="Mopterin_OxRdtase"/>
</dbReference>
<keyword evidence="12" id="KW-0408">Iron</keyword>
<evidence type="ECO:0000256" key="1">
    <source>
        <dbReference type="ARBA" id="ARBA00001942"/>
    </source>
</evidence>
<dbReference type="NCBIfam" id="TIGR01553">
    <property type="entry name" value="formate-DH-alph"/>
    <property type="match status" value="1"/>
</dbReference>
<reference evidence="18 19" key="2">
    <citation type="submission" date="2017-08" db="EMBL/GenBank/DDBJ databases">
        <authorList>
            <person name="de Groot N.N."/>
        </authorList>
    </citation>
    <scope>NUCLEOTIDE SEQUENCE [LARGE SCALE GENOMIC DNA]</scope>
    <source>
        <strain evidence="18">Orrdi1</strain>
    </source>
</reference>
<evidence type="ECO:0000256" key="14">
    <source>
        <dbReference type="ARBA" id="ARBA00023027"/>
    </source>
</evidence>
<dbReference type="OrthoDB" id="9810782at2"/>
<evidence type="ECO:0000259" key="16">
    <source>
        <dbReference type="PROSITE" id="PS51669"/>
    </source>
</evidence>
<dbReference type="Proteomes" id="UP000078558">
    <property type="component" value="Chromosome I"/>
</dbReference>
<dbReference type="Gene3D" id="3.40.50.740">
    <property type="match status" value="1"/>
</dbReference>
<keyword evidence="10" id="KW-0712">Selenocysteine</keyword>
<dbReference type="InterPro" id="IPR006655">
    <property type="entry name" value="Mopterin_OxRdtase_prok_CS"/>
</dbReference>
<dbReference type="CDD" id="cd02792">
    <property type="entry name" value="MopB_CT_Formate-Dh-Na-like"/>
    <property type="match status" value="1"/>
</dbReference>
<dbReference type="Pfam" id="PF04879">
    <property type="entry name" value="Molybdop_Fe4S4"/>
    <property type="match status" value="1"/>
</dbReference>
<comment type="cofactor">
    <cofactor evidence="2">
        <name>[4Fe-4S] cluster</name>
        <dbReference type="ChEBI" id="CHEBI:49883"/>
    </cofactor>
</comment>
<dbReference type="PROSITE" id="PS00932">
    <property type="entry name" value="MOLYBDOPTERIN_PROK_3"/>
    <property type="match status" value="1"/>
</dbReference>